<keyword evidence="4" id="KW-1133">Transmembrane helix</keyword>
<comment type="caution">
    <text evidence="6">The sequence shown here is derived from an EMBL/GenBank/DDBJ whole genome shotgun (WGS) entry which is preliminary data.</text>
</comment>
<dbReference type="RefSeq" id="WP_276095571.1">
    <property type="nucleotide sequence ID" value="NZ_JARJBC010000018.1"/>
</dbReference>
<evidence type="ECO:0000256" key="1">
    <source>
        <dbReference type="ARBA" id="ARBA00004196"/>
    </source>
</evidence>
<keyword evidence="3" id="KW-0732">Signal</keyword>
<accession>A0ABT5ZSL1</accession>
<feature type="transmembrane region" description="Helical" evidence="4">
    <location>
        <begin position="12"/>
        <end position="34"/>
    </location>
</feature>
<keyword evidence="4" id="KW-0812">Transmembrane</keyword>
<feature type="domain" description="Imelysin-like" evidence="5">
    <location>
        <begin position="168"/>
        <end position="394"/>
    </location>
</feature>
<dbReference type="EMBL" id="JARJBC010000018">
    <property type="protein sequence ID" value="MDF3292509.1"/>
    <property type="molecule type" value="Genomic_DNA"/>
</dbReference>
<gene>
    <name evidence="6" type="ORF">P3G67_25400</name>
</gene>
<keyword evidence="4" id="KW-0472">Membrane</keyword>
<evidence type="ECO:0000256" key="2">
    <source>
        <dbReference type="ARBA" id="ARBA00005989"/>
    </source>
</evidence>
<protein>
    <submittedName>
        <fullName evidence="6">EfeM/EfeO family lipoprotein</fullName>
    </submittedName>
</protein>
<sequence>MIRPRIPRGRRGLLSAGGALVAVAVVVAVLVSAMDGTGRPAARQSAAYPDGLPHTRVTMSAGDCGQGWTDGHGGDQVFDVHNASSGPAEVDLVDPGTGAVYGEVEGLAPGTTRPLQVTLGGGSYAFKCLPDDADAVTGPTVRIAGHAAAGPAAVPVSQHDLIPPTIAYQQWIGGQMGQLADRVGALKDAVDSGDLDAARAAWLPAHLVYERMGAAYGTFGDADKAINGTTAGLPRGSSDPRFTGFHRIEYGLWHGQSAEQLRLPADQLGKDVDQLRSGWSQARMDPAQLGLRAHEILENTVQFELTGRTDYGSGSNLATARANLDGTRTALGYLRPLLTAARLPQLPRVDAALDRMQRTLDGFETDGHWTALNALSRTQRERVDADAGAAVEQLAAVAAVCDVRRTS</sequence>
<comment type="similarity">
    <text evidence="2">Belongs to the EfeM/EfeO family.</text>
</comment>
<dbReference type="Proteomes" id="UP001216579">
    <property type="component" value="Unassembled WGS sequence"/>
</dbReference>
<evidence type="ECO:0000259" key="5">
    <source>
        <dbReference type="Pfam" id="PF09375"/>
    </source>
</evidence>
<evidence type="ECO:0000256" key="3">
    <source>
        <dbReference type="ARBA" id="ARBA00022729"/>
    </source>
</evidence>
<dbReference type="PANTHER" id="PTHR39192:SF1">
    <property type="entry name" value="IRON UPTAKE SYSTEM COMPONENT EFEO"/>
    <property type="match status" value="1"/>
</dbReference>
<dbReference type="Pfam" id="PF09375">
    <property type="entry name" value="Peptidase_M75"/>
    <property type="match status" value="1"/>
</dbReference>
<dbReference type="InterPro" id="IPR034981">
    <property type="entry name" value="Imelysin-like_EfeO/Algp7"/>
</dbReference>
<comment type="subcellular location">
    <subcellularLocation>
        <location evidence="1">Cell envelope</location>
    </subcellularLocation>
</comment>
<keyword evidence="7" id="KW-1185">Reference proteome</keyword>
<dbReference type="InterPro" id="IPR018976">
    <property type="entry name" value="Imelysin-like"/>
</dbReference>
<keyword evidence="6" id="KW-0449">Lipoprotein</keyword>
<evidence type="ECO:0000256" key="4">
    <source>
        <dbReference type="SAM" id="Phobius"/>
    </source>
</evidence>
<dbReference type="PANTHER" id="PTHR39192">
    <property type="entry name" value="IRON UPTAKE SYSTEM COMPONENT EFEO"/>
    <property type="match status" value="1"/>
</dbReference>
<reference evidence="6 7" key="1">
    <citation type="submission" date="2023-03" db="EMBL/GenBank/DDBJ databases">
        <title>Draft genome sequence of Streptomyces sp. RB6PN23 isolated from peat swamp forest in Thailand.</title>
        <authorList>
            <person name="Klaysubun C."/>
            <person name="Duangmal K."/>
        </authorList>
    </citation>
    <scope>NUCLEOTIDE SEQUENCE [LARGE SCALE GENOMIC DNA]</scope>
    <source>
        <strain evidence="6 7">RB6PN23</strain>
    </source>
</reference>
<dbReference type="InterPro" id="IPR038352">
    <property type="entry name" value="Imelysin_sf"/>
</dbReference>
<dbReference type="CDD" id="cd14656">
    <property type="entry name" value="Imelysin-like_EfeO"/>
    <property type="match status" value="1"/>
</dbReference>
<evidence type="ECO:0000313" key="7">
    <source>
        <dbReference type="Proteomes" id="UP001216579"/>
    </source>
</evidence>
<organism evidence="6 7">
    <name type="scientific">Streptomyces silvisoli</name>
    <dbReference type="NCBI Taxonomy" id="3034235"/>
    <lineage>
        <taxon>Bacteria</taxon>
        <taxon>Bacillati</taxon>
        <taxon>Actinomycetota</taxon>
        <taxon>Actinomycetes</taxon>
        <taxon>Kitasatosporales</taxon>
        <taxon>Streptomycetaceae</taxon>
        <taxon>Streptomyces</taxon>
    </lineage>
</organism>
<name>A0ABT5ZSL1_9ACTN</name>
<dbReference type="Gene3D" id="1.20.1420.20">
    <property type="entry name" value="M75 peptidase, HXXE motif"/>
    <property type="match status" value="1"/>
</dbReference>
<dbReference type="InterPro" id="IPR050894">
    <property type="entry name" value="EfeM/EfeO_iron_uptake"/>
</dbReference>
<proteinExistence type="inferred from homology"/>
<evidence type="ECO:0000313" key="6">
    <source>
        <dbReference type="EMBL" id="MDF3292509.1"/>
    </source>
</evidence>